<name>A0A3N4IHB2_ASCIM</name>
<organism evidence="3 4">
    <name type="scientific">Ascobolus immersus RN42</name>
    <dbReference type="NCBI Taxonomy" id="1160509"/>
    <lineage>
        <taxon>Eukaryota</taxon>
        <taxon>Fungi</taxon>
        <taxon>Dikarya</taxon>
        <taxon>Ascomycota</taxon>
        <taxon>Pezizomycotina</taxon>
        <taxon>Pezizomycetes</taxon>
        <taxon>Pezizales</taxon>
        <taxon>Ascobolaceae</taxon>
        <taxon>Ascobolus</taxon>
    </lineage>
</organism>
<evidence type="ECO:0000313" key="4">
    <source>
        <dbReference type="Proteomes" id="UP000275078"/>
    </source>
</evidence>
<keyword evidence="4" id="KW-1185">Reference proteome</keyword>
<dbReference type="AlphaFoldDB" id="A0A3N4IHB2"/>
<evidence type="ECO:0000256" key="2">
    <source>
        <dbReference type="SAM" id="Phobius"/>
    </source>
</evidence>
<dbReference type="Proteomes" id="UP000275078">
    <property type="component" value="Unassembled WGS sequence"/>
</dbReference>
<evidence type="ECO:0000313" key="3">
    <source>
        <dbReference type="EMBL" id="RPA85532.1"/>
    </source>
</evidence>
<feature type="compositionally biased region" description="Polar residues" evidence="1">
    <location>
        <begin position="115"/>
        <end position="133"/>
    </location>
</feature>
<gene>
    <name evidence="3" type="ORF">BJ508DRAFT_322573</name>
</gene>
<feature type="region of interest" description="Disordered" evidence="1">
    <location>
        <begin position="111"/>
        <end position="133"/>
    </location>
</feature>
<accession>A0A3N4IHB2</accession>
<feature type="region of interest" description="Disordered" evidence="1">
    <location>
        <begin position="1"/>
        <end position="98"/>
    </location>
</feature>
<feature type="transmembrane region" description="Helical" evidence="2">
    <location>
        <begin position="219"/>
        <end position="240"/>
    </location>
</feature>
<evidence type="ECO:0000256" key="1">
    <source>
        <dbReference type="SAM" id="MobiDB-lite"/>
    </source>
</evidence>
<feature type="compositionally biased region" description="Pro residues" evidence="1">
    <location>
        <begin position="47"/>
        <end position="59"/>
    </location>
</feature>
<proteinExistence type="predicted"/>
<protein>
    <submittedName>
        <fullName evidence="3">Uncharacterized protein</fullName>
    </submittedName>
</protein>
<keyword evidence="2" id="KW-0812">Transmembrane</keyword>
<reference evidence="3 4" key="1">
    <citation type="journal article" date="2018" name="Nat. Ecol. Evol.">
        <title>Pezizomycetes genomes reveal the molecular basis of ectomycorrhizal truffle lifestyle.</title>
        <authorList>
            <person name="Murat C."/>
            <person name="Payen T."/>
            <person name="Noel B."/>
            <person name="Kuo A."/>
            <person name="Morin E."/>
            <person name="Chen J."/>
            <person name="Kohler A."/>
            <person name="Krizsan K."/>
            <person name="Balestrini R."/>
            <person name="Da Silva C."/>
            <person name="Montanini B."/>
            <person name="Hainaut M."/>
            <person name="Levati E."/>
            <person name="Barry K.W."/>
            <person name="Belfiori B."/>
            <person name="Cichocki N."/>
            <person name="Clum A."/>
            <person name="Dockter R.B."/>
            <person name="Fauchery L."/>
            <person name="Guy J."/>
            <person name="Iotti M."/>
            <person name="Le Tacon F."/>
            <person name="Lindquist E.A."/>
            <person name="Lipzen A."/>
            <person name="Malagnac F."/>
            <person name="Mello A."/>
            <person name="Molinier V."/>
            <person name="Miyauchi S."/>
            <person name="Poulain J."/>
            <person name="Riccioni C."/>
            <person name="Rubini A."/>
            <person name="Sitrit Y."/>
            <person name="Splivallo R."/>
            <person name="Traeger S."/>
            <person name="Wang M."/>
            <person name="Zifcakova L."/>
            <person name="Wipf D."/>
            <person name="Zambonelli A."/>
            <person name="Paolocci F."/>
            <person name="Nowrousian M."/>
            <person name="Ottonello S."/>
            <person name="Baldrian P."/>
            <person name="Spatafora J.W."/>
            <person name="Henrissat B."/>
            <person name="Nagy L.G."/>
            <person name="Aury J.M."/>
            <person name="Wincker P."/>
            <person name="Grigoriev I.V."/>
            <person name="Bonfante P."/>
            <person name="Martin F.M."/>
        </authorList>
    </citation>
    <scope>NUCLEOTIDE SEQUENCE [LARGE SCALE GENOMIC DNA]</scope>
    <source>
        <strain evidence="3 4">RN42</strain>
    </source>
</reference>
<sequence length="250" mass="26843">MSSVRHHQQPDDFSPDPIASSPLIKSNNPFRASIMAQEQSPVLTNSPPSPLPLPSPVSPLSPSHHTGAFPTQMSPVHLSAPHGLPQEPRRSNSFHNASPGTTIVEKELEEGTASDLYSSSTIPASQPAQANVTPLEQALADPENQFLAPAENVAIKKTSTNDQIFITIQPGSASSLTQVGTTTNQYNHRFSMETVDDPSMWPPRKFLQKRVMKKKRVRIALKVTLAVVIIVGAAAIGLGINKAVQDGKKG</sequence>
<keyword evidence="2" id="KW-1133">Transmembrane helix</keyword>
<dbReference type="EMBL" id="ML119653">
    <property type="protein sequence ID" value="RPA85532.1"/>
    <property type="molecule type" value="Genomic_DNA"/>
</dbReference>
<keyword evidence="2" id="KW-0472">Membrane</keyword>